<dbReference type="STRING" id="1210086.GCA_001613105_05210"/>
<feature type="transmembrane region" description="Helical" evidence="11">
    <location>
        <begin position="353"/>
        <end position="373"/>
    </location>
</feature>
<keyword evidence="3" id="KW-0813">Transport</keyword>
<proteinExistence type="inferred from homology"/>
<feature type="domain" description="Cation/H+ exchanger transmembrane" evidence="12">
    <location>
        <begin position="19"/>
        <end position="365"/>
    </location>
</feature>
<dbReference type="InterPro" id="IPR038770">
    <property type="entry name" value="Na+/solute_symporter_sf"/>
</dbReference>
<evidence type="ECO:0000256" key="7">
    <source>
        <dbReference type="ARBA" id="ARBA00023053"/>
    </source>
</evidence>
<evidence type="ECO:0000259" key="12">
    <source>
        <dbReference type="Pfam" id="PF00999"/>
    </source>
</evidence>
<evidence type="ECO:0000256" key="10">
    <source>
        <dbReference type="ARBA" id="ARBA00023201"/>
    </source>
</evidence>
<dbReference type="AlphaFoldDB" id="A0A370HXL2"/>
<dbReference type="Proteomes" id="UP000254869">
    <property type="component" value="Unassembled WGS sequence"/>
</dbReference>
<gene>
    <name evidence="13" type="ORF">DFR76_11157</name>
</gene>
<keyword evidence="10" id="KW-0739">Sodium transport</keyword>
<name>A0A370HXL2_9NOCA</name>
<dbReference type="Pfam" id="PF00999">
    <property type="entry name" value="Na_H_Exchanger"/>
    <property type="match status" value="1"/>
</dbReference>
<sequence length="393" mass="40131">MMARMDFSTLALVFALGLVGPLLAWRAAWHVPVVLGELVAGIMFGRTGFGLLHPDDPTFAFLSDMGFALVMFVAGTHVPVRDPAVRSALGVGALRAVAVGVFAAAAGFTVADWFDMGHGAMYSVLIASSSAALVLPIIDSTGLRGKSVLALTAQVAVADTACVVALPLVIESGAAGRAAVGALAVTAAGVAVFFLLRYLERSGLRKRAHEESERRQFALELRISLAVLFGLAALATRTHVSIMLAGFATGLAVAGVGEPRRVAKQLFAITDGFFAPLFFVWLGARLNLRDFGAHPRLIALGIALGLAAVLAHVLMRLLGQPIGLGALAAAQIGVPVAAVTVGTQLGVLLPGEASALMLGALVTIATAAVGAGITARHTPGGPETNGSVGRAAE</sequence>
<feature type="transmembrane region" description="Helical" evidence="11">
    <location>
        <begin position="266"/>
        <end position="284"/>
    </location>
</feature>
<keyword evidence="6 11" id="KW-1133">Transmembrane helix</keyword>
<dbReference type="PANTHER" id="PTHR43562:SF3">
    <property type="entry name" value="SODIUM ION_PROTON EXCHANGER (EUROFUNG)"/>
    <property type="match status" value="1"/>
</dbReference>
<keyword evidence="5 11" id="KW-0812">Transmembrane</keyword>
<comment type="subcellular location">
    <subcellularLocation>
        <location evidence="1">Membrane</location>
        <topology evidence="1">Multi-pass membrane protein</topology>
    </subcellularLocation>
</comment>
<dbReference type="GO" id="GO:0015297">
    <property type="term" value="F:antiporter activity"/>
    <property type="evidence" value="ECO:0007669"/>
    <property type="project" value="UniProtKB-KW"/>
</dbReference>
<feature type="transmembrane region" description="Helical" evidence="11">
    <location>
        <begin position="176"/>
        <end position="196"/>
    </location>
</feature>
<keyword evidence="4" id="KW-0050">Antiport</keyword>
<evidence type="ECO:0000313" key="14">
    <source>
        <dbReference type="Proteomes" id="UP000254869"/>
    </source>
</evidence>
<feature type="transmembrane region" description="Helical" evidence="11">
    <location>
        <begin position="322"/>
        <end position="341"/>
    </location>
</feature>
<evidence type="ECO:0000256" key="8">
    <source>
        <dbReference type="ARBA" id="ARBA00023065"/>
    </source>
</evidence>
<dbReference type="PANTHER" id="PTHR43562">
    <property type="entry name" value="NAPA-TYPE SODIUM/HYDROGEN ANTIPORTER"/>
    <property type="match status" value="1"/>
</dbReference>
<evidence type="ECO:0000256" key="9">
    <source>
        <dbReference type="ARBA" id="ARBA00023136"/>
    </source>
</evidence>
<evidence type="ECO:0000256" key="11">
    <source>
        <dbReference type="SAM" id="Phobius"/>
    </source>
</evidence>
<accession>A0A370HXL2</accession>
<dbReference type="InterPro" id="IPR006153">
    <property type="entry name" value="Cation/H_exchanger_TM"/>
</dbReference>
<dbReference type="EMBL" id="QQBC01000011">
    <property type="protein sequence ID" value="RDI63040.1"/>
    <property type="molecule type" value="Genomic_DNA"/>
</dbReference>
<protein>
    <submittedName>
        <fullName evidence="13">Transporter (CPA2 family)</fullName>
    </submittedName>
</protein>
<evidence type="ECO:0000256" key="4">
    <source>
        <dbReference type="ARBA" id="ARBA00022449"/>
    </source>
</evidence>
<evidence type="ECO:0000256" key="3">
    <source>
        <dbReference type="ARBA" id="ARBA00022448"/>
    </source>
</evidence>
<feature type="transmembrane region" description="Helical" evidence="11">
    <location>
        <begin position="296"/>
        <end position="315"/>
    </location>
</feature>
<evidence type="ECO:0000256" key="1">
    <source>
        <dbReference type="ARBA" id="ARBA00004141"/>
    </source>
</evidence>
<keyword evidence="8" id="KW-0406">Ion transport</keyword>
<dbReference type="GO" id="GO:0016020">
    <property type="term" value="C:membrane"/>
    <property type="evidence" value="ECO:0007669"/>
    <property type="project" value="UniProtKB-SubCell"/>
</dbReference>
<organism evidence="13 14">
    <name type="scientific">Nocardia pseudobrasiliensis</name>
    <dbReference type="NCBI Taxonomy" id="45979"/>
    <lineage>
        <taxon>Bacteria</taxon>
        <taxon>Bacillati</taxon>
        <taxon>Actinomycetota</taxon>
        <taxon>Actinomycetes</taxon>
        <taxon>Mycobacteriales</taxon>
        <taxon>Nocardiaceae</taxon>
        <taxon>Nocardia</taxon>
    </lineage>
</organism>
<dbReference type="Gene3D" id="1.20.1530.20">
    <property type="match status" value="1"/>
</dbReference>
<reference evidence="13 14" key="1">
    <citation type="submission" date="2018-07" db="EMBL/GenBank/DDBJ databases">
        <title>Genomic Encyclopedia of Type Strains, Phase IV (KMG-IV): sequencing the most valuable type-strain genomes for metagenomic binning, comparative biology and taxonomic classification.</title>
        <authorList>
            <person name="Goeker M."/>
        </authorList>
    </citation>
    <scope>NUCLEOTIDE SEQUENCE [LARGE SCALE GENOMIC DNA]</scope>
    <source>
        <strain evidence="13 14">DSM 44290</strain>
    </source>
</reference>
<feature type="transmembrane region" description="Helical" evidence="11">
    <location>
        <begin position="60"/>
        <end position="80"/>
    </location>
</feature>
<feature type="transmembrane region" description="Helical" evidence="11">
    <location>
        <begin position="217"/>
        <end position="234"/>
    </location>
</feature>
<dbReference type="GO" id="GO:1902600">
    <property type="term" value="P:proton transmembrane transport"/>
    <property type="evidence" value="ECO:0007669"/>
    <property type="project" value="InterPro"/>
</dbReference>
<dbReference type="GO" id="GO:0006814">
    <property type="term" value="P:sodium ion transport"/>
    <property type="evidence" value="ECO:0007669"/>
    <property type="project" value="UniProtKB-KW"/>
</dbReference>
<comment type="caution">
    <text evidence="13">The sequence shown here is derived from an EMBL/GenBank/DDBJ whole genome shotgun (WGS) entry which is preliminary data.</text>
</comment>
<evidence type="ECO:0000256" key="6">
    <source>
        <dbReference type="ARBA" id="ARBA00022989"/>
    </source>
</evidence>
<keyword evidence="9 11" id="KW-0472">Membrane</keyword>
<feature type="transmembrane region" description="Helical" evidence="11">
    <location>
        <begin position="240"/>
        <end position="257"/>
    </location>
</feature>
<keyword evidence="7" id="KW-0915">Sodium</keyword>
<keyword evidence="14" id="KW-1185">Reference proteome</keyword>
<feature type="transmembrane region" description="Helical" evidence="11">
    <location>
        <begin position="150"/>
        <end position="170"/>
    </location>
</feature>
<feature type="transmembrane region" description="Helical" evidence="11">
    <location>
        <begin position="92"/>
        <end position="114"/>
    </location>
</feature>
<feature type="transmembrane region" description="Helical" evidence="11">
    <location>
        <begin position="120"/>
        <end position="138"/>
    </location>
</feature>
<comment type="similarity">
    <text evidence="2">Belongs to the monovalent cation:proton antiporter 2 (CPA2) transporter (TC 2.A.37) family.</text>
</comment>
<evidence type="ECO:0000256" key="2">
    <source>
        <dbReference type="ARBA" id="ARBA00005551"/>
    </source>
</evidence>
<evidence type="ECO:0000256" key="5">
    <source>
        <dbReference type="ARBA" id="ARBA00022692"/>
    </source>
</evidence>
<evidence type="ECO:0000313" key="13">
    <source>
        <dbReference type="EMBL" id="RDI63040.1"/>
    </source>
</evidence>